<dbReference type="EMBL" id="BAAATK010000033">
    <property type="protein sequence ID" value="GAA2448307.1"/>
    <property type="molecule type" value="Genomic_DNA"/>
</dbReference>
<keyword evidence="2" id="KW-1185">Reference proteome</keyword>
<evidence type="ECO:0000313" key="2">
    <source>
        <dbReference type="Proteomes" id="UP001500460"/>
    </source>
</evidence>
<dbReference type="Proteomes" id="UP001500460">
    <property type="component" value="Unassembled WGS sequence"/>
</dbReference>
<name>A0ABP5X8B7_9ACTN</name>
<gene>
    <name evidence="1" type="ORF">GCM10010421_45410</name>
</gene>
<proteinExistence type="predicted"/>
<sequence>MHDRRENPKVRARAAVRRRASGMTLEQIEKATDEARLHERIRSRLCETEDDVRAIGIAVAEHTEWRRIGYVMEEEGLEVYDPERDPTAVRWAREEQTARLEQDSAARLVLTVPVDAEAYQRLRACATAHGITPRRLLGLLAERVRTTPEGLIEVAPFTIGPAGTENTGE</sequence>
<evidence type="ECO:0000313" key="1">
    <source>
        <dbReference type="EMBL" id="GAA2448307.1"/>
    </source>
</evidence>
<reference evidence="2" key="1">
    <citation type="journal article" date="2019" name="Int. J. Syst. Evol. Microbiol.">
        <title>The Global Catalogue of Microorganisms (GCM) 10K type strain sequencing project: providing services to taxonomists for standard genome sequencing and annotation.</title>
        <authorList>
            <consortium name="The Broad Institute Genomics Platform"/>
            <consortium name="The Broad Institute Genome Sequencing Center for Infectious Disease"/>
            <person name="Wu L."/>
            <person name="Ma J."/>
        </authorList>
    </citation>
    <scope>NUCLEOTIDE SEQUENCE [LARGE SCALE GENOMIC DNA]</scope>
    <source>
        <strain evidence="2">JCM 6922</strain>
    </source>
</reference>
<dbReference type="RefSeq" id="WP_344606386.1">
    <property type="nucleotide sequence ID" value="NZ_BAAATK010000033.1"/>
</dbReference>
<evidence type="ECO:0008006" key="3">
    <source>
        <dbReference type="Google" id="ProtNLM"/>
    </source>
</evidence>
<protein>
    <recommendedName>
        <fullName evidence="3">Ribbon-helix-helix protein CopG domain-containing protein</fullName>
    </recommendedName>
</protein>
<accession>A0ABP5X8B7</accession>
<organism evidence="1 2">
    <name type="scientific">Streptomyces glaucus</name>
    <dbReference type="NCBI Taxonomy" id="284029"/>
    <lineage>
        <taxon>Bacteria</taxon>
        <taxon>Bacillati</taxon>
        <taxon>Actinomycetota</taxon>
        <taxon>Actinomycetes</taxon>
        <taxon>Kitasatosporales</taxon>
        <taxon>Streptomycetaceae</taxon>
        <taxon>Streptomyces</taxon>
    </lineage>
</organism>
<comment type="caution">
    <text evidence="1">The sequence shown here is derived from an EMBL/GenBank/DDBJ whole genome shotgun (WGS) entry which is preliminary data.</text>
</comment>